<name>A0ABR1VGA7_9PEZI</name>
<evidence type="ECO:0000256" key="1">
    <source>
        <dbReference type="ARBA" id="ARBA00022898"/>
    </source>
</evidence>
<dbReference type="InterPro" id="IPR015421">
    <property type="entry name" value="PyrdxlP-dep_Trfase_major"/>
</dbReference>
<dbReference type="Gene3D" id="3.90.1150.10">
    <property type="entry name" value="Aspartate Aminotransferase, domain 1"/>
    <property type="match status" value="1"/>
</dbReference>
<dbReference type="RefSeq" id="XP_066716645.1">
    <property type="nucleotide sequence ID" value="XM_066857376.1"/>
</dbReference>
<keyword evidence="1" id="KW-0663">Pyridoxal phosphate</keyword>
<dbReference type="InterPro" id="IPR004839">
    <property type="entry name" value="Aminotransferase_I/II_large"/>
</dbReference>
<dbReference type="PANTHER" id="PTHR43795">
    <property type="entry name" value="BIFUNCTIONAL ASPARTATE AMINOTRANSFERASE AND GLUTAMATE/ASPARTATE-PREPHENATE AMINOTRANSFERASE-RELATED"/>
    <property type="match status" value="1"/>
</dbReference>
<dbReference type="Pfam" id="PF00155">
    <property type="entry name" value="Aminotran_1_2"/>
    <property type="match status" value="1"/>
</dbReference>
<evidence type="ECO:0000259" key="2">
    <source>
        <dbReference type="Pfam" id="PF00155"/>
    </source>
</evidence>
<organism evidence="3 4">
    <name type="scientific">Apiospora phragmitis</name>
    <dbReference type="NCBI Taxonomy" id="2905665"/>
    <lineage>
        <taxon>Eukaryota</taxon>
        <taxon>Fungi</taxon>
        <taxon>Dikarya</taxon>
        <taxon>Ascomycota</taxon>
        <taxon>Pezizomycotina</taxon>
        <taxon>Sordariomycetes</taxon>
        <taxon>Xylariomycetidae</taxon>
        <taxon>Amphisphaeriales</taxon>
        <taxon>Apiosporaceae</taxon>
        <taxon>Apiospora</taxon>
    </lineage>
</organism>
<sequence length="457" mass="48883">MDFSNVSTQMGQKLQAILPSVAASHGPSTGDIPSLDLSIAENGLLTEQFLALAKGAIHDSLAPKDLAYPAGFGGDPKLLQVLASFFNRYFHPAKAILPDQIITASGAGNALDALLCSICEPGDRAIVLEGFSPYFLIHANVSPIIATVSNLETATQAGVVIEALRHAYDAAANRQKDIKAVVVTNPNNPLGQCYSREVLRDCLEFCHAHNLHFISDEVYALSTITGSAVRAPKPFVSVLALLDEDGMGDAAAVAAMAPKVHMVWSMSKDFGCSGIRMANPVLRLGSGLASYWQTSSLTSVVARSILGAPQLPDLLRQNSEALGAAYCQMTDGLAKMGNVDEEKAMLHKLAQAGLIFAHGQKFSVGESECGWARITFSISAEKIGKALAIMERFLQDNRSNVTDYHAFLPDYIRTFSTNPRILSTVASVASNHGMWLVGNSSVTWMPAAPKNFFWAGK</sequence>
<evidence type="ECO:0000313" key="3">
    <source>
        <dbReference type="EMBL" id="KAK8069351.1"/>
    </source>
</evidence>
<dbReference type="CDD" id="cd00609">
    <property type="entry name" value="AAT_like"/>
    <property type="match status" value="1"/>
</dbReference>
<keyword evidence="4" id="KW-1185">Reference proteome</keyword>
<dbReference type="SUPFAM" id="SSF53383">
    <property type="entry name" value="PLP-dependent transferases"/>
    <property type="match status" value="1"/>
</dbReference>
<dbReference type="GeneID" id="92090439"/>
<reference evidence="3 4" key="1">
    <citation type="submission" date="2023-01" db="EMBL/GenBank/DDBJ databases">
        <title>Analysis of 21 Apiospora genomes using comparative genomics revels a genus with tremendous synthesis potential of carbohydrate active enzymes and secondary metabolites.</title>
        <authorList>
            <person name="Sorensen T."/>
        </authorList>
    </citation>
    <scope>NUCLEOTIDE SEQUENCE [LARGE SCALE GENOMIC DNA]</scope>
    <source>
        <strain evidence="3 4">CBS 135458</strain>
    </source>
</reference>
<gene>
    <name evidence="3" type="ORF">PG994_005967</name>
</gene>
<accession>A0ABR1VGA7</accession>
<protein>
    <recommendedName>
        <fullName evidence="2">Aminotransferase class I/classII large domain-containing protein</fullName>
    </recommendedName>
</protein>
<dbReference type="PANTHER" id="PTHR43795:SF39">
    <property type="entry name" value="AMINOTRANSFERASE CLASS I_CLASSII DOMAIN-CONTAINING PROTEIN"/>
    <property type="match status" value="1"/>
</dbReference>
<dbReference type="PRINTS" id="PR00753">
    <property type="entry name" value="ACCSYNTHASE"/>
</dbReference>
<evidence type="ECO:0000313" key="4">
    <source>
        <dbReference type="Proteomes" id="UP001480595"/>
    </source>
</evidence>
<comment type="caution">
    <text evidence="3">The sequence shown here is derived from an EMBL/GenBank/DDBJ whole genome shotgun (WGS) entry which is preliminary data.</text>
</comment>
<dbReference type="InterPro" id="IPR015422">
    <property type="entry name" value="PyrdxlP-dep_Trfase_small"/>
</dbReference>
<dbReference type="InterPro" id="IPR015424">
    <property type="entry name" value="PyrdxlP-dep_Trfase"/>
</dbReference>
<dbReference type="Gene3D" id="3.40.640.10">
    <property type="entry name" value="Type I PLP-dependent aspartate aminotransferase-like (Major domain)"/>
    <property type="match status" value="1"/>
</dbReference>
<dbReference type="Proteomes" id="UP001480595">
    <property type="component" value="Unassembled WGS sequence"/>
</dbReference>
<dbReference type="EMBL" id="JAQQWL010000006">
    <property type="protein sequence ID" value="KAK8069351.1"/>
    <property type="molecule type" value="Genomic_DNA"/>
</dbReference>
<proteinExistence type="predicted"/>
<dbReference type="InterPro" id="IPR050478">
    <property type="entry name" value="Ethylene_sulfur-biosynth"/>
</dbReference>
<feature type="domain" description="Aminotransferase class I/classII large" evidence="2">
    <location>
        <begin position="49"/>
        <end position="336"/>
    </location>
</feature>